<feature type="region of interest" description="Disordered" evidence="1">
    <location>
        <begin position="1"/>
        <end position="76"/>
    </location>
</feature>
<dbReference type="EMBL" id="AFWT01000057">
    <property type="protein sequence ID" value="EGV27822.1"/>
    <property type="molecule type" value="Genomic_DNA"/>
</dbReference>
<evidence type="ECO:0000313" key="2">
    <source>
        <dbReference type="EMBL" id="EGV27822.1"/>
    </source>
</evidence>
<evidence type="ECO:0000313" key="3">
    <source>
        <dbReference type="Proteomes" id="UP000004200"/>
    </source>
</evidence>
<gene>
    <name evidence="2" type="ORF">ThidrDRAFT_4360</name>
</gene>
<reference evidence="2 3" key="1">
    <citation type="submission" date="2011-06" db="EMBL/GenBank/DDBJ databases">
        <title>The draft genome of Thiorhodococcus drewsii AZ1.</title>
        <authorList>
            <consortium name="US DOE Joint Genome Institute (JGI-PGF)"/>
            <person name="Lucas S."/>
            <person name="Han J."/>
            <person name="Lapidus A."/>
            <person name="Cheng J.-F."/>
            <person name="Goodwin L."/>
            <person name="Pitluck S."/>
            <person name="Peters L."/>
            <person name="Land M.L."/>
            <person name="Hauser L."/>
            <person name="Vogl K."/>
            <person name="Liu Z."/>
            <person name="Imhoff J."/>
            <person name="Thiel V."/>
            <person name="Frigaard N.-U."/>
            <person name="Bryant D.A."/>
            <person name="Woyke T.J."/>
        </authorList>
    </citation>
    <scope>NUCLEOTIDE SEQUENCE [LARGE SCALE GENOMIC DNA]</scope>
    <source>
        <strain evidence="2 3">AZ1</strain>
    </source>
</reference>
<dbReference type="Proteomes" id="UP000004200">
    <property type="component" value="Unassembled WGS sequence"/>
</dbReference>
<name>G2E7U7_9GAMM</name>
<proteinExistence type="predicted"/>
<dbReference type="AlphaFoldDB" id="G2E7U7"/>
<evidence type="ECO:0000256" key="1">
    <source>
        <dbReference type="SAM" id="MobiDB-lite"/>
    </source>
</evidence>
<sequence length="76" mass="8322">MPNSAERDIGPASRIQARRIEGGGRSRRGFKQWPSQAMELGNTPEQGTSAHKKSPCPQGHGDFHFLAPWDGLEPPT</sequence>
<accession>G2E7U7</accession>
<comment type="caution">
    <text evidence="2">The sequence shown here is derived from an EMBL/GenBank/DDBJ whole genome shotgun (WGS) entry which is preliminary data.</text>
</comment>
<keyword evidence="3" id="KW-1185">Reference proteome</keyword>
<organism evidence="2 3">
    <name type="scientific">Thiorhodococcus drewsii AZ1</name>
    <dbReference type="NCBI Taxonomy" id="765913"/>
    <lineage>
        <taxon>Bacteria</taxon>
        <taxon>Pseudomonadati</taxon>
        <taxon>Pseudomonadota</taxon>
        <taxon>Gammaproteobacteria</taxon>
        <taxon>Chromatiales</taxon>
        <taxon>Chromatiaceae</taxon>
        <taxon>Thiorhodococcus</taxon>
    </lineage>
</organism>
<protein>
    <submittedName>
        <fullName evidence="2">Uncharacterized protein</fullName>
    </submittedName>
</protein>